<proteinExistence type="predicted"/>
<protein>
    <recommendedName>
        <fullName evidence="1">DOT1 domain-containing protein</fullName>
    </recommendedName>
</protein>
<dbReference type="Gene3D" id="3.40.50.150">
    <property type="entry name" value="Vaccinia Virus protein VP39"/>
    <property type="match status" value="1"/>
</dbReference>
<dbReference type="EMBL" id="MJFZ01000233">
    <property type="protein sequence ID" value="RAW33575.1"/>
    <property type="molecule type" value="Genomic_DNA"/>
</dbReference>
<reference evidence="3 4" key="1">
    <citation type="submission" date="2018-01" db="EMBL/GenBank/DDBJ databases">
        <title>Draft genome of the strawberry crown rot pathogen Phytophthora cactorum.</title>
        <authorList>
            <person name="Armitage A.D."/>
            <person name="Lysoe E."/>
            <person name="Nellist C.F."/>
            <person name="Harrison R.J."/>
            <person name="Brurberg M.B."/>
        </authorList>
    </citation>
    <scope>NUCLEOTIDE SEQUENCE [LARGE SCALE GENOMIC DNA]</scope>
    <source>
        <strain evidence="3 4">10300</strain>
    </source>
</reference>
<evidence type="ECO:0000259" key="1">
    <source>
        <dbReference type="Pfam" id="PF08123"/>
    </source>
</evidence>
<dbReference type="Pfam" id="PF08123">
    <property type="entry name" value="DOT1"/>
    <property type="match status" value="1"/>
</dbReference>
<dbReference type="VEuPathDB" id="FungiDB:PC110_g10094"/>
<dbReference type="Proteomes" id="UP000251314">
    <property type="component" value="Unassembled WGS sequence"/>
</dbReference>
<dbReference type="InterPro" id="IPR025789">
    <property type="entry name" value="DOT1_dom"/>
</dbReference>
<dbReference type="AlphaFoldDB" id="A0A329S9X4"/>
<accession>A0A329S9X4</accession>
<dbReference type="GO" id="GO:0031151">
    <property type="term" value="F:histone H3K79 methyltransferase activity"/>
    <property type="evidence" value="ECO:0007669"/>
    <property type="project" value="InterPro"/>
</dbReference>
<evidence type="ECO:0000313" key="3">
    <source>
        <dbReference type="EMBL" id="RAW33575.1"/>
    </source>
</evidence>
<gene>
    <name evidence="3" type="ORF">PC110_g10094</name>
    <name evidence="2" type="ORF">PC129_g12103</name>
</gene>
<keyword evidence="4" id="KW-1185">Reference proteome</keyword>
<dbReference type="SUPFAM" id="SSF53335">
    <property type="entry name" value="S-adenosyl-L-methionine-dependent methyltransferases"/>
    <property type="match status" value="1"/>
</dbReference>
<evidence type="ECO:0000313" key="4">
    <source>
        <dbReference type="Proteomes" id="UP000251314"/>
    </source>
</evidence>
<dbReference type="STRING" id="29920.A0A329S9X4"/>
<feature type="domain" description="DOT1" evidence="1">
    <location>
        <begin position="144"/>
        <end position="224"/>
    </location>
</feature>
<dbReference type="Proteomes" id="UP000760860">
    <property type="component" value="Unassembled WGS sequence"/>
</dbReference>
<sequence>MAKSKRTATEPRLRLASVKRTYGKAVKDFLRCFFGGSAPERRLLSSADVRRKVGSSGSAAVRRNVEPSGNAVFGAAVSRTVVEVPKQVVAVTKRPGDALEEQSASAAVELQATSQLLAMSCSSLLPLPDAIRVLASVFSDITARDIRQDAGRTQNNAGELLPPGVAAMIKALGPLSKHDIYLVVDTGIGNVLAQVALTTCISKCIGVEVRPELCALGAQHIQRHADSFPFLRKVVMKAADVRDVLLSVQSPTCEATIIFTTYFLFKESAKLVVA</sequence>
<dbReference type="OrthoDB" id="127779at2759"/>
<comment type="caution">
    <text evidence="3">The sequence shown here is derived from an EMBL/GenBank/DDBJ whole genome shotgun (WGS) entry which is preliminary data.</text>
</comment>
<dbReference type="EMBL" id="RCMV01000446">
    <property type="protein sequence ID" value="KAG3217059.1"/>
    <property type="molecule type" value="Genomic_DNA"/>
</dbReference>
<name>A0A329S9X4_9STRA</name>
<dbReference type="InterPro" id="IPR029063">
    <property type="entry name" value="SAM-dependent_MTases_sf"/>
</dbReference>
<evidence type="ECO:0000313" key="2">
    <source>
        <dbReference type="EMBL" id="KAG3217059.1"/>
    </source>
</evidence>
<organism evidence="3 4">
    <name type="scientific">Phytophthora cactorum</name>
    <dbReference type="NCBI Taxonomy" id="29920"/>
    <lineage>
        <taxon>Eukaryota</taxon>
        <taxon>Sar</taxon>
        <taxon>Stramenopiles</taxon>
        <taxon>Oomycota</taxon>
        <taxon>Peronosporomycetes</taxon>
        <taxon>Peronosporales</taxon>
        <taxon>Peronosporaceae</taxon>
        <taxon>Phytophthora</taxon>
    </lineage>
</organism>
<reference evidence="2" key="2">
    <citation type="submission" date="2018-05" db="EMBL/GenBank/DDBJ databases">
        <title>Effector identification in a new, highly contiguous assembly of the strawberry crown rot pathogen Phytophthora cactorum.</title>
        <authorList>
            <person name="Armitage A.D."/>
            <person name="Nellist C.F."/>
            <person name="Bates H."/>
            <person name="Vickerstaff R.J."/>
            <person name="Harrison R.J."/>
        </authorList>
    </citation>
    <scope>NUCLEOTIDE SEQUENCE</scope>
    <source>
        <strain evidence="2">P421</strain>
    </source>
</reference>